<dbReference type="AlphaFoldDB" id="A0A6H5IS16"/>
<keyword evidence="8" id="KW-1185">Reference proteome</keyword>
<dbReference type="PANTHER" id="PTHR21284">
    <property type="entry name" value="EG:80H7.2 PROTEIN"/>
    <property type="match status" value="1"/>
</dbReference>
<dbReference type="PANTHER" id="PTHR21284:SF11">
    <property type="entry name" value="KUNE-KUNE"/>
    <property type="match status" value="1"/>
</dbReference>
<gene>
    <name evidence="6" type="ORF">TBRA_LOCUS11390</name>
    <name evidence="7" type="ORF">TBRA_LOCUS11392</name>
</gene>
<evidence type="ECO:0000256" key="4">
    <source>
        <dbReference type="ARBA" id="ARBA00023136"/>
    </source>
</evidence>
<dbReference type="InterPro" id="IPR004031">
    <property type="entry name" value="PMP22/EMP/MP20/Claudin"/>
</dbReference>
<dbReference type="Gene3D" id="1.20.140.150">
    <property type="match status" value="1"/>
</dbReference>
<accession>A0A6H5IS16</accession>
<dbReference type="Proteomes" id="UP000479190">
    <property type="component" value="Unassembled WGS sequence"/>
</dbReference>
<dbReference type="EMBL" id="CADCXV010000974">
    <property type="protein sequence ID" value="CAB0039651.1"/>
    <property type="molecule type" value="Genomic_DNA"/>
</dbReference>
<evidence type="ECO:0000256" key="1">
    <source>
        <dbReference type="ARBA" id="ARBA00004141"/>
    </source>
</evidence>
<feature type="transmembrane region" description="Helical" evidence="5">
    <location>
        <begin position="125"/>
        <end position="148"/>
    </location>
</feature>
<keyword evidence="3 5" id="KW-1133">Transmembrane helix</keyword>
<dbReference type="GO" id="GO:0005918">
    <property type="term" value="C:septate junction"/>
    <property type="evidence" value="ECO:0007669"/>
    <property type="project" value="TreeGrafter"/>
</dbReference>
<evidence type="ECO:0000313" key="7">
    <source>
        <dbReference type="EMBL" id="CAB0039653.1"/>
    </source>
</evidence>
<feature type="transmembrane region" description="Helical" evidence="5">
    <location>
        <begin position="12"/>
        <end position="31"/>
    </location>
</feature>
<evidence type="ECO:0000256" key="2">
    <source>
        <dbReference type="ARBA" id="ARBA00022692"/>
    </source>
</evidence>
<reference evidence="6 8" key="1">
    <citation type="submission" date="2020-02" db="EMBL/GenBank/DDBJ databases">
        <authorList>
            <person name="Ferguson B K."/>
        </authorList>
    </citation>
    <scope>NUCLEOTIDE SEQUENCE [LARGE SCALE GENOMIC DNA]</scope>
</reference>
<protein>
    <submittedName>
        <fullName evidence="6">Uncharacterized protein</fullName>
    </submittedName>
</protein>
<proteinExistence type="predicted"/>
<organism evidence="6 8">
    <name type="scientific">Trichogramma brassicae</name>
    <dbReference type="NCBI Taxonomy" id="86971"/>
    <lineage>
        <taxon>Eukaryota</taxon>
        <taxon>Metazoa</taxon>
        <taxon>Ecdysozoa</taxon>
        <taxon>Arthropoda</taxon>
        <taxon>Hexapoda</taxon>
        <taxon>Insecta</taxon>
        <taxon>Pterygota</taxon>
        <taxon>Neoptera</taxon>
        <taxon>Endopterygota</taxon>
        <taxon>Hymenoptera</taxon>
        <taxon>Apocrita</taxon>
        <taxon>Proctotrupomorpha</taxon>
        <taxon>Chalcidoidea</taxon>
        <taxon>Trichogrammatidae</taxon>
        <taxon>Trichogramma</taxon>
    </lineage>
</organism>
<dbReference type="OrthoDB" id="10062378at2759"/>
<keyword evidence="2 5" id="KW-0812">Transmembrane</keyword>
<dbReference type="GO" id="GO:0016020">
    <property type="term" value="C:membrane"/>
    <property type="evidence" value="ECO:0007669"/>
    <property type="project" value="UniProtKB-SubCell"/>
</dbReference>
<comment type="subcellular location">
    <subcellularLocation>
        <location evidence="1">Membrane</location>
        <topology evidence="1">Multi-pass membrane protein</topology>
    </subcellularLocation>
</comment>
<dbReference type="GO" id="GO:0035151">
    <property type="term" value="P:regulation of tube size, open tracheal system"/>
    <property type="evidence" value="ECO:0007669"/>
    <property type="project" value="TreeGrafter"/>
</dbReference>
<keyword evidence="4 5" id="KW-0472">Membrane</keyword>
<evidence type="ECO:0000256" key="3">
    <source>
        <dbReference type="ARBA" id="ARBA00022989"/>
    </source>
</evidence>
<dbReference type="GO" id="GO:0019991">
    <property type="term" value="P:septate junction assembly"/>
    <property type="evidence" value="ECO:0007669"/>
    <property type="project" value="TreeGrafter"/>
</dbReference>
<feature type="transmembrane region" description="Helical" evidence="5">
    <location>
        <begin position="94"/>
        <end position="113"/>
    </location>
</feature>
<evidence type="ECO:0000256" key="5">
    <source>
        <dbReference type="SAM" id="Phobius"/>
    </source>
</evidence>
<dbReference type="EMBL" id="CADCXV010000974">
    <property type="protein sequence ID" value="CAB0039653.1"/>
    <property type="molecule type" value="Genomic_DNA"/>
</dbReference>
<name>A0A6H5IS16_9HYME</name>
<evidence type="ECO:0000313" key="6">
    <source>
        <dbReference type="EMBL" id="CAB0039651.1"/>
    </source>
</evidence>
<evidence type="ECO:0000313" key="8">
    <source>
        <dbReference type="Proteomes" id="UP000479190"/>
    </source>
</evidence>
<dbReference type="Pfam" id="PF13903">
    <property type="entry name" value="Claudin_2"/>
    <property type="match status" value="1"/>
</dbReference>
<feature type="transmembrane region" description="Helical" evidence="5">
    <location>
        <begin position="168"/>
        <end position="189"/>
    </location>
</feature>
<sequence>MNKSRVEKVATVCTAISFIFLLIAFTTPNWLETDGKLEKPKFEQLGLWQICFKEFQDVRHWYDYEYRGCSWIFKEDSKIIYETTLPTFFRATQFFFTLCITFQLCGIFLAILCSCYSRQQKKYNVLMWCIGISFTVAAMCGIVSVIIFGAKGDGRDWMPNWEHNDVGWSYALAVVGSFILLAGGVLFLIEARRFAKKKEKFLNDDSQFHSKS</sequence>